<dbReference type="STRING" id="46677.AWM79_20365"/>
<reference evidence="1 2" key="1">
    <citation type="submission" date="2016-01" db="EMBL/GenBank/DDBJ databases">
        <authorList>
            <person name="McClelland M."/>
            <person name="Jain A."/>
            <person name="Saraogi P."/>
            <person name="Mendelson R."/>
            <person name="Westerman R."/>
            <person name="SanMiguel P."/>
            <person name="Csonka L."/>
        </authorList>
    </citation>
    <scope>NUCLEOTIDE SEQUENCE [LARGE SCALE GENOMIC DNA]</scope>
    <source>
        <strain evidence="1 2">NCPPB 2472</strain>
    </source>
</reference>
<accession>A0A0X1T638</accession>
<proteinExistence type="predicted"/>
<dbReference type="EMBL" id="CP014135">
    <property type="protein sequence ID" value="AMB87518.1"/>
    <property type="molecule type" value="Genomic_DNA"/>
</dbReference>
<sequence length="124" mass="13160">MATARRGDRILIKLLMVLILYLGVAHGGPRELSAEPASSSVSCLVMQGVQAGVDMQVDNVCPHMDHQMSCSISCTASYLGAVTNIVDPASGLTSPQHDYYAFLLGRMAVAPDPFPPKQSVLSTI</sequence>
<evidence type="ECO:0000313" key="1">
    <source>
        <dbReference type="EMBL" id="AMB87518.1"/>
    </source>
</evidence>
<gene>
    <name evidence="1" type="ORF">AWM79_20365</name>
</gene>
<evidence type="ECO:0008006" key="3">
    <source>
        <dbReference type="Google" id="ProtNLM"/>
    </source>
</evidence>
<name>A0A0X1T638_PSEAA</name>
<keyword evidence="2" id="KW-1185">Reference proteome</keyword>
<dbReference type="AlphaFoldDB" id="A0A0X1T638"/>
<evidence type="ECO:0000313" key="2">
    <source>
        <dbReference type="Proteomes" id="UP000063229"/>
    </source>
</evidence>
<dbReference type="Proteomes" id="UP000063229">
    <property type="component" value="Chromosome"/>
</dbReference>
<organism evidence="1 2">
    <name type="scientific">Pseudomonas agarici</name>
    <dbReference type="NCBI Taxonomy" id="46677"/>
    <lineage>
        <taxon>Bacteria</taxon>
        <taxon>Pseudomonadati</taxon>
        <taxon>Pseudomonadota</taxon>
        <taxon>Gammaproteobacteria</taxon>
        <taxon>Pseudomonadales</taxon>
        <taxon>Pseudomonadaceae</taxon>
        <taxon>Pseudomonas</taxon>
    </lineage>
</organism>
<protein>
    <recommendedName>
        <fullName evidence="3">DUF2946 domain-containing protein</fullName>
    </recommendedName>
</protein>
<dbReference type="KEGG" id="pagb:AWM79_20365"/>